<comment type="cofactor">
    <cofactor evidence="1">
        <name>Fe(2+)</name>
        <dbReference type="ChEBI" id="CHEBI:29033"/>
    </cofactor>
</comment>
<dbReference type="GO" id="GO:0016706">
    <property type="term" value="F:2-oxoglutarate-dependent dioxygenase activity"/>
    <property type="evidence" value="ECO:0007669"/>
    <property type="project" value="UniProtKB-ARBA"/>
</dbReference>
<evidence type="ECO:0008006" key="3">
    <source>
        <dbReference type="Google" id="ProtNLM"/>
    </source>
</evidence>
<dbReference type="SUPFAM" id="SSF51197">
    <property type="entry name" value="Clavaminate synthase-like"/>
    <property type="match status" value="1"/>
</dbReference>
<gene>
    <name evidence="2" type="ORF">MBLL_01405</name>
</gene>
<organism evidence="2">
    <name type="scientific">Methylobacterium bullatum</name>
    <dbReference type="NCBI Taxonomy" id="570505"/>
    <lineage>
        <taxon>Bacteria</taxon>
        <taxon>Pseudomonadati</taxon>
        <taxon>Pseudomonadota</taxon>
        <taxon>Alphaproteobacteria</taxon>
        <taxon>Hyphomicrobiales</taxon>
        <taxon>Methylobacteriaceae</taxon>
        <taxon>Methylobacterium</taxon>
    </lineage>
</organism>
<proteinExistence type="predicted"/>
<dbReference type="Gene3D" id="2.60.120.620">
    <property type="entry name" value="q2cbj1_9rhob like domain"/>
    <property type="match status" value="1"/>
</dbReference>
<accession>A0A679K1T2</accession>
<keyword evidence="2" id="KW-0614">Plasmid</keyword>
<protein>
    <recommendedName>
        <fullName evidence="3">Ectoine dioxygenase</fullName>
    </recommendedName>
</protein>
<dbReference type="PANTHER" id="PTHR20883">
    <property type="entry name" value="PHYTANOYL-COA DIOXYGENASE DOMAIN CONTAINING 1"/>
    <property type="match status" value="1"/>
</dbReference>
<reference evidence="2" key="1">
    <citation type="submission" date="2019-12" db="EMBL/GenBank/DDBJ databases">
        <authorList>
            <person name="Cremers G."/>
        </authorList>
    </citation>
    <scope>NUCLEOTIDE SEQUENCE</scope>
    <source>
        <strain evidence="2">Mbul2</strain>
        <plasmid evidence="2">1</plasmid>
    </source>
</reference>
<dbReference type="RefSeq" id="WP_339159989.1">
    <property type="nucleotide sequence ID" value="NZ_LR743510.1"/>
</dbReference>
<dbReference type="PANTHER" id="PTHR20883:SF48">
    <property type="entry name" value="ECTOINE DIOXYGENASE"/>
    <property type="match status" value="1"/>
</dbReference>
<evidence type="ECO:0000313" key="2">
    <source>
        <dbReference type="EMBL" id="CAA2138990.1"/>
    </source>
</evidence>
<evidence type="ECO:0000256" key="1">
    <source>
        <dbReference type="ARBA" id="ARBA00001954"/>
    </source>
</evidence>
<dbReference type="InterPro" id="IPR008775">
    <property type="entry name" value="Phytyl_CoA_dOase-like"/>
</dbReference>
<dbReference type="EMBL" id="LR743510">
    <property type="protein sequence ID" value="CAA2138990.1"/>
    <property type="molecule type" value="Genomic_DNA"/>
</dbReference>
<dbReference type="GO" id="GO:0005506">
    <property type="term" value="F:iron ion binding"/>
    <property type="evidence" value="ECO:0007669"/>
    <property type="project" value="UniProtKB-ARBA"/>
</dbReference>
<name>A0A679K1T2_9HYPH</name>
<dbReference type="Pfam" id="PF05721">
    <property type="entry name" value="PhyH"/>
    <property type="match status" value="1"/>
</dbReference>
<sequence length="265" mass="29268">MSSPVSHDIDWFDEQFDRKGWVQLDGVVPAENLKAIREAVLKSVADCGRRQVEGGATTSPDGTAHHSVGQYSALDAFLDQDWVDDLVAHYFGGGAYILHAFNPASVGPAVTSYLHRIHRDVRTFGGGFRLMLNMLVMVDPFTTENGATHVLSGSHHSPTPPPEDVFWAESERLVGPAGTIVLFDSNLWHAAGSNRTDTIRTALTLSFSRAFVKQQMDYPRFLGLAYGESVSSRMRQLLGFNAMVPVSYEEFYQPASKRLYKADQG</sequence>
<dbReference type="AlphaFoldDB" id="A0A679K1T2"/>
<geneLocation type="plasmid" evidence="2">
    <name>1</name>
</geneLocation>